<evidence type="ECO:0000256" key="5">
    <source>
        <dbReference type="ARBA" id="ARBA00022989"/>
    </source>
</evidence>
<gene>
    <name evidence="9" type="ORF">N7603_05880</name>
</gene>
<comment type="similarity">
    <text evidence="7">Belongs to the binding-protein-dependent transport system permease family.</text>
</comment>
<evidence type="ECO:0000256" key="7">
    <source>
        <dbReference type="RuleBase" id="RU363032"/>
    </source>
</evidence>
<feature type="transmembrane region" description="Helical" evidence="7">
    <location>
        <begin position="270"/>
        <end position="289"/>
    </location>
</feature>
<sequence>MQNRKATIQKFFLGRHFTDGIIFKVIIYVLLISIGFVYVYPMLYMVSNSLKSQSDIINPIINWVPSAFYMGNYQSAFKVLNYFETLYKSIWITLLPAIIQTLVTSVIGYGFATFNFKFKKVWFILVLLTFVIPPQVYMIPRFVMFFRLYLYRTPFAIILPAVFGQGLNSAIFILIFYQFFKMIPKALNEAAEIDGATPFYIFFRMAVPLSVPAYITSFLFGLVWYWNETYISSLFLDSNDANMQLKLANFVSEYSQMGGSEQLVMLNEGVRLAATLLIILPMIIVYFTMQRWFVEGVEKTGITGE</sequence>
<accession>A0ABT2PZL4</accession>
<feature type="transmembrane region" description="Helical" evidence="7">
    <location>
        <begin position="121"/>
        <end position="143"/>
    </location>
</feature>
<dbReference type="Gene3D" id="1.10.3720.10">
    <property type="entry name" value="MetI-like"/>
    <property type="match status" value="1"/>
</dbReference>
<feature type="transmembrane region" description="Helical" evidence="7">
    <location>
        <begin position="90"/>
        <end position="114"/>
    </location>
</feature>
<evidence type="ECO:0000256" key="3">
    <source>
        <dbReference type="ARBA" id="ARBA00022475"/>
    </source>
</evidence>
<dbReference type="PROSITE" id="PS50928">
    <property type="entry name" value="ABC_TM1"/>
    <property type="match status" value="1"/>
</dbReference>
<evidence type="ECO:0000313" key="10">
    <source>
        <dbReference type="Proteomes" id="UP001209076"/>
    </source>
</evidence>
<keyword evidence="2 7" id="KW-0813">Transport</keyword>
<keyword evidence="3" id="KW-1003">Cell membrane</keyword>
<dbReference type="Proteomes" id="UP001209076">
    <property type="component" value="Unassembled WGS sequence"/>
</dbReference>
<feature type="transmembrane region" description="Helical" evidence="7">
    <location>
        <begin position="21"/>
        <end position="40"/>
    </location>
</feature>
<keyword evidence="6 7" id="KW-0472">Membrane</keyword>
<keyword evidence="10" id="KW-1185">Reference proteome</keyword>
<protein>
    <submittedName>
        <fullName evidence="9">Carbohydrate ABC transporter permease</fullName>
    </submittedName>
</protein>
<feature type="transmembrane region" description="Helical" evidence="7">
    <location>
        <begin position="155"/>
        <end position="180"/>
    </location>
</feature>
<evidence type="ECO:0000259" key="8">
    <source>
        <dbReference type="PROSITE" id="PS50928"/>
    </source>
</evidence>
<organism evidence="9 10">
    <name type="scientific">Paracholeplasma vituli</name>
    <dbReference type="NCBI Taxonomy" id="69473"/>
    <lineage>
        <taxon>Bacteria</taxon>
        <taxon>Bacillati</taxon>
        <taxon>Mycoplasmatota</taxon>
        <taxon>Mollicutes</taxon>
        <taxon>Acholeplasmatales</taxon>
        <taxon>Acholeplasmataceae</taxon>
        <taxon>Paracholeplasma</taxon>
    </lineage>
</organism>
<dbReference type="PANTHER" id="PTHR43744">
    <property type="entry name" value="ABC TRANSPORTER PERMEASE PROTEIN MG189-RELATED-RELATED"/>
    <property type="match status" value="1"/>
</dbReference>
<evidence type="ECO:0000256" key="6">
    <source>
        <dbReference type="ARBA" id="ARBA00023136"/>
    </source>
</evidence>
<dbReference type="InterPro" id="IPR035906">
    <property type="entry name" value="MetI-like_sf"/>
</dbReference>
<comment type="subcellular location">
    <subcellularLocation>
        <location evidence="1 7">Cell membrane</location>
        <topology evidence="1 7">Multi-pass membrane protein</topology>
    </subcellularLocation>
</comment>
<comment type="caution">
    <text evidence="9">The sequence shown here is derived from an EMBL/GenBank/DDBJ whole genome shotgun (WGS) entry which is preliminary data.</text>
</comment>
<dbReference type="Pfam" id="PF00528">
    <property type="entry name" value="BPD_transp_1"/>
    <property type="match status" value="1"/>
</dbReference>
<evidence type="ECO:0000313" key="9">
    <source>
        <dbReference type="EMBL" id="MCU0105182.1"/>
    </source>
</evidence>
<dbReference type="PANTHER" id="PTHR43744:SF8">
    <property type="entry name" value="SN-GLYCEROL-3-PHOSPHATE TRANSPORT SYSTEM PERMEASE PROTEIN UGPE"/>
    <property type="match status" value="1"/>
</dbReference>
<dbReference type="InterPro" id="IPR000515">
    <property type="entry name" value="MetI-like"/>
</dbReference>
<evidence type="ECO:0000256" key="2">
    <source>
        <dbReference type="ARBA" id="ARBA00022448"/>
    </source>
</evidence>
<keyword evidence="4 7" id="KW-0812">Transmembrane</keyword>
<dbReference type="EMBL" id="JAOEGN010000010">
    <property type="protein sequence ID" value="MCU0105182.1"/>
    <property type="molecule type" value="Genomic_DNA"/>
</dbReference>
<name>A0ABT2PZL4_9MOLU</name>
<feature type="transmembrane region" description="Helical" evidence="7">
    <location>
        <begin position="201"/>
        <end position="226"/>
    </location>
</feature>
<evidence type="ECO:0000256" key="4">
    <source>
        <dbReference type="ARBA" id="ARBA00022692"/>
    </source>
</evidence>
<dbReference type="SUPFAM" id="SSF161098">
    <property type="entry name" value="MetI-like"/>
    <property type="match status" value="1"/>
</dbReference>
<dbReference type="RefSeq" id="WP_262096454.1">
    <property type="nucleotide sequence ID" value="NZ_JAOEGN010000010.1"/>
</dbReference>
<keyword evidence="5 7" id="KW-1133">Transmembrane helix</keyword>
<evidence type="ECO:0000256" key="1">
    <source>
        <dbReference type="ARBA" id="ARBA00004651"/>
    </source>
</evidence>
<proteinExistence type="inferred from homology"/>
<feature type="domain" description="ABC transmembrane type-1" evidence="8">
    <location>
        <begin position="86"/>
        <end position="289"/>
    </location>
</feature>
<reference evidence="10" key="1">
    <citation type="submission" date="2023-07" db="EMBL/GenBank/DDBJ databases">
        <title>Novel Mycoplasma species identified in domestic and wild animals.</title>
        <authorList>
            <person name="Volokhov D.V."/>
            <person name="Furtak V.A."/>
            <person name="Zagorodnyaya T.A."/>
        </authorList>
    </citation>
    <scope>NUCLEOTIDE SEQUENCE [LARGE SCALE GENOMIC DNA]</scope>
    <source>
        <strain evidence="10">92-19</strain>
    </source>
</reference>
<dbReference type="CDD" id="cd06261">
    <property type="entry name" value="TM_PBP2"/>
    <property type="match status" value="1"/>
</dbReference>